<keyword evidence="1" id="KW-1133">Transmembrane helix</keyword>
<dbReference type="AlphaFoldDB" id="A0A7G6WW30"/>
<organism evidence="2 3">
    <name type="scientific">Kribbella qitaiheensis</name>
    <dbReference type="NCBI Taxonomy" id="1544730"/>
    <lineage>
        <taxon>Bacteria</taxon>
        <taxon>Bacillati</taxon>
        <taxon>Actinomycetota</taxon>
        <taxon>Actinomycetes</taxon>
        <taxon>Propionibacteriales</taxon>
        <taxon>Kribbellaceae</taxon>
        <taxon>Kribbella</taxon>
    </lineage>
</organism>
<evidence type="ECO:0000256" key="1">
    <source>
        <dbReference type="SAM" id="Phobius"/>
    </source>
</evidence>
<reference evidence="2 3" key="2">
    <citation type="journal article" date="2020" name="Microbiol. Resour. Announc.">
        <title>Antarctic desert soil bacteria exhibit high novel natural product potential, evaluated through long-read genome sequencing and comparative genomics.</title>
        <authorList>
            <person name="Benaud N."/>
            <person name="Edwards R.J."/>
            <person name="Amos T.G."/>
            <person name="D'Agostino P.M."/>
            <person name="Gutierrez-Chavez C."/>
            <person name="Montgomery K."/>
            <person name="Nicetic I."/>
            <person name="Ferrari B.C."/>
        </authorList>
    </citation>
    <scope>NUCLEOTIDE SEQUENCE [LARGE SCALE GENOMIC DNA]</scope>
    <source>
        <strain evidence="2 3">SPB151</strain>
    </source>
</reference>
<feature type="transmembrane region" description="Helical" evidence="1">
    <location>
        <begin position="70"/>
        <end position="92"/>
    </location>
</feature>
<protein>
    <submittedName>
        <fullName evidence="2">Uncharacterized protein</fullName>
    </submittedName>
</protein>
<keyword evidence="3" id="KW-1185">Reference proteome</keyword>
<accession>A0A7G6WW30</accession>
<dbReference type="Proteomes" id="UP000515563">
    <property type="component" value="Chromosome"/>
</dbReference>
<dbReference type="KEGG" id="kqi:F1D05_10180"/>
<proteinExistence type="predicted"/>
<gene>
    <name evidence="2" type="ORF">F1D05_10180</name>
</gene>
<dbReference type="EMBL" id="CP043661">
    <property type="protein sequence ID" value="QNE18195.1"/>
    <property type="molecule type" value="Genomic_DNA"/>
</dbReference>
<keyword evidence="1" id="KW-0472">Membrane</keyword>
<feature type="transmembrane region" description="Helical" evidence="1">
    <location>
        <begin position="98"/>
        <end position="119"/>
    </location>
</feature>
<keyword evidence="1" id="KW-0812">Transmembrane</keyword>
<evidence type="ECO:0000313" key="3">
    <source>
        <dbReference type="Proteomes" id="UP000515563"/>
    </source>
</evidence>
<evidence type="ECO:0000313" key="2">
    <source>
        <dbReference type="EMBL" id="QNE18195.1"/>
    </source>
</evidence>
<reference evidence="3" key="1">
    <citation type="submission" date="2019-09" db="EMBL/GenBank/DDBJ databases">
        <title>Antimicrobial potential of Antarctic Bacteria.</title>
        <authorList>
            <person name="Benaud N."/>
            <person name="Edwards R.J."/>
            <person name="Ferrari B.C."/>
        </authorList>
    </citation>
    <scope>NUCLEOTIDE SEQUENCE [LARGE SCALE GENOMIC DNA]</scope>
    <source>
        <strain evidence="3">SPB151</strain>
    </source>
</reference>
<name>A0A7G6WW30_9ACTN</name>
<sequence>MEEPGRALWETPHSRGPAGVGVAGSGHLVYLGGMTLRYLQEHAELGQDAGKMPDGVHTARWVLARGPSTLRAGGVAAVAGLAPMAVWAAFWLPPTTPVWSFLIPVVLGVVLAFGVTPAVEAAIGPPVAPESGARHVDWGKVRALRGQPWAMLPAKNTQEGNVARRAADIHDRIVKSPIWGSGLLDTHNVRVDPAAEVVQIAQRLSRLADLRGRLRRAQATTGTDALASQLAALEEVHLSITRRVDALAAYEIQVHALAAEHSKVNALVAAGDHTDEVLDLLSQTAGDAITAGQLESIGNEVEASREVMQDLVGAMSEPLQILAETVPGPVRL</sequence>